<dbReference type="AlphaFoldDB" id="A0A2Z6SG83"/>
<organism evidence="1 3">
    <name type="scientific">Rhizophagus clarus</name>
    <dbReference type="NCBI Taxonomy" id="94130"/>
    <lineage>
        <taxon>Eukaryota</taxon>
        <taxon>Fungi</taxon>
        <taxon>Fungi incertae sedis</taxon>
        <taxon>Mucoromycota</taxon>
        <taxon>Glomeromycotina</taxon>
        <taxon>Glomeromycetes</taxon>
        <taxon>Glomerales</taxon>
        <taxon>Glomeraceae</taxon>
        <taxon>Rhizophagus</taxon>
    </lineage>
</organism>
<dbReference type="SUPFAM" id="SSF52047">
    <property type="entry name" value="RNI-like"/>
    <property type="match status" value="1"/>
</dbReference>
<comment type="caution">
    <text evidence="1">The sequence shown here is derived from an EMBL/GenBank/DDBJ whole genome shotgun (WGS) entry which is preliminary data.</text>
</comment>
<evidence type="ECO:0000313" key="2">
    <source>
        <dbReference type="EMBL" id="GES86357.1"/>
    </source>
</evidence>
<dbReference type="Proteomes" id="UP000247702">
    <property type="component" value="Unassembled WGS sequence"/>
</dbReference>
<evidence type="ECO:0000313" key="1">
    <source>
        <dbReference type="EMBL" id="GBC09410.1"/>
    </source>
</evidence>
<gene>
    <name evidence="2" type="ORF">RCL2_001341300</name>
    <name evidence="1" type="ORF">RclHR1_08830012</name>
</gene>
<dbReference type="Proteomes" id="UP000615446">
    <property type="component" value="Unassembled WGS sequence"/>
</dbReference>
<keyword evidence="3" id="KW-1185">Reference proteome</keyword>
<dbReference type="EMBL" id="BEXD01004296">
    <property type="protein sequence ID" value="GBC09410.1"/>
    <property type="molecule type" value="Genomic_DNA"/>
</dbReference>
<reference evidence="2" key="2">
    <citation type="submission" date="2019-10" db="EMBL/GenBank/DDBJ databases">
        <title>Conservation and host-specific expression of non-tandemly repeated heterogenous ribosome RNA gene in arbuscular mycorrhizal fungi.</title>
        <authorList>
            <person name="Maeda T."/>
            <person name="Kobayashi Y."/>
            <person name="Nakagawa T."/>
            <person name="Ezawa T."/>
            <person name="Yamaguchi K."/>
            <person name="Bino T."/>
            <person name="Nishimoto Y."/>
            <person name="Shigenobu S."/>
            <person name="Kawaguchi M."/>
        </authorList>
    </citation>
    <scope>NUCLEOTIDE SEQUENCE</scope>
    <source>
        <strain evidence="2">HR1</strain>
    </source>
</reference>
<accession>A0A2Z6SG83</accession>
<protein>
    <recommendedName>
        <fullName evidence="4">F-box domain-containing protein</fullName>
    </recommendedName>
</protein>
<dbReference type="InterPro" id="IPR032675">
    <property type="entry name" value="LRR_dom_sf"/>
</dbReference>
<reference evidence="1 3" key="1">
    <citation type="submission" date="2017-11" db="EMBL/GenBank/DDBJ databases">
        <title>The genome of Rhizophagus clarus HR1 reveals common genetic basis of auxotrophy among arbuscular mycorrhizal fungi.</title>
        <authorList>
            <person name="Kobayashi Y."/>
        </authorList>
    </citation>
    <scope>NUCLEOTIDE SEQUENCE [LARGE SCALE GENOMIC DNA]</scope>
    <source>
        <strain evidence="1 3">HR1</strain>
    </source>
</reference>
<evidence type="ECO:0000313" key="3">
    <source>
        <dbReference type="Proteomes" id="UP000247702"/>
    </source>
</evidence>
<name>A0A2Z6SG83_9GLOM</name>
<proteinExistence type="predicted"/>
<evidence type="ECO:0008006" key="4">
    <source>
        <dbReference type="Google" id="ProtNLM"/>
    </source>
</evidence>
<dbReference type="EMBL" id="BLAL01000160">
    <property type="protein sequence ID" value="GES86357.1"/>
    <property type="molecule type" value="Genomic_DNA"/>
</dbReference>
<dbReference type="OrthoDB" id="2368966at2759"/>
<sequence length="501" mass="59888">MSKLNKDILFLIFEELHYSSKILFSFLTVNKLWCETVIPILWRRPWHYAINYCNKNSLYSIITSYLPNNVKEFLTKGGIQISYQTLAFDYLFFCRSIDVKIIDEIISIGSSTGYNLFLLQEEIYSLLIKKCQRIKYLYIYNTNETIVYHPDAKVQLESLCELICDTSIKPEYFYKLAHVCQRIQSIIVINKSLEVNHGITKLVEFQKNLKCFKWLDDIYKEYYMYQLKLEDPYTEIFNILKKHGNTLNEFVISLQFDYGDSVDNENIYNIYNAYDYTFLQYTLLELHNLKLIDTYSPIFLKNDDFNKKLEMIAYDNLEILDLERMDIYQATCIMKNSSNLRELWIREYYWDNDKFNDDTLNFIRTIYENCILIEYLAIPVFPLLESHLIEFEKLLKKCQKLRSLDFKGTYCDEDNELEYGDYLANVITREASKDLRDIDIPYNIKFSLEALETFLEKWKGRPAISINIEEPYSYESDDSFDSYKKIIDKYKNEGVIKLMNI</sequence>
<dbReference type="Gene3D" id="3.80.10.10">
    <property type="entry name" value="Ribonuclease Inhibitor"/>
    <property type="match status" value="1"/>
</dbReference>